<dbReference type="PANTHER" id="PTHR24220">
    <property type="entry name" value="IMPORT ATP-BINDING PROTEIN"/>
    <property type="match status" value="1"/>
</dbReference>
<keyword evidence="2" id="KW-1003">Cell membrane</keyword>
<evidence type="ECO:0000256" key="7">
    <source>
        <dbReference type="ARBA" id="ARBA00038388"/>
    </source>
</evidence>
<dbReference type="GO" id="GO:0022857">
    <property type="term" value="F:transmembrane transporter activity"/>
    <property type="evidence" value="ECO:0007669"/>
    <property type="project" value="TreeGrafter"/>
</dbReference>
<dbReference type="InterPro" id="IPR027417">
    <property type="entry name" value="P-loop_NTPase"/>
</dbReference>
<sequence length="238" mass="26415">MSTVLRTEALTRVLPGDVPTTLVENIDLEIARGEFVAIMGPSGSGKSSLLYLLGLLDMPSAGRVWLDDTLTTGLSEDHLAHIRLERIGFVFQFHFLLEEFSALDNVMLPMRKLARLEEDEARDKASELLRTFDLAEQMHKRPSQMSGGQRQRVAVARALANDPQLILADEPSGSLDTHASANVRDILHDLARNQNRAVVAVTHDPTFAQAADRRIFLVDGQLQPPERAATLFEVSVRR</sequence>
<dbReference type="Gene3D" id="3.40.50.300">
    <property type="entry name" value="P-loop containing nucleotide triphosphate hydrolases"/>
    <property type="match status" value="1"/>
</dbReference>
<evidence type="ECO:0000256" key="4">
    <source>
        <dbReference type="ARBA" id="ARBA00022840"/>
    </source>
</evidence>
<dbReference type="SMART" id="SM00382">
    <property type="entry name" value="AAA"/>
    <property type="match status" value="1"/>
</dbReference>
<dbReference type="CDD" id="cd03255">
    <property type="entry name" value="ABC_MJ0796_LolCDE_FtsE"/>
    <property type="match status" value="1"/>
</dbReference>
<protein>
    <submittedName>
        <fullName evidence="9">ABC transporter related protein</fullName>
    </submittedName>
</protein>
<dbReference type="GO" id="GO:0046677">
    <property type="term" value="P:response to antibiotic"/>
    <property type="evidence" value="ECO:0007669"/>
    <property type="project" value="UniProtKB-KW"/>
</dbReference>
<keyword evidence="5" id="KW-0472">Membrane</keyword>
<dbReference type="EMBL" id="ACIS01000002">
    <property type="protein sequence ID" value="EEG09545.1"/>
    <property type="molecule type" value="Genomic_DNA"/>
</dbReference>
<evidence type="ECO:0000256" key="2">
    <source>
        <dbReference type="ARBA" id="ARBA00022475"/>
    </source>
</evidence>
<keyword evidence="5" id="KW-1133">Transmembrane helix</keyword>
<dbReference type="GO" id="GO:0005524">
    <property type="term" value="F:ATP binding"/>
    <property type="evidence" value="ECO:0007669"/>
    <property type="project" value="UniProtKB-KW"/>
</dbReference>
<dbReference type="PROSITE" id="PS00211">
    <property type="entry name" value="ABC_TRANSPORTER_1"/>
    <property type="match status" value="1"/>
</dbReference>
<dbReference type="InterPro" id="IPR003593">
    <property type="entry name" value="AAA+_ATPase"/>
</dbReference>
<dbReference type="AlphaFoldDB" id="B9Z0D9"/>
<evidence type="ECO:0000256" key="5">
    <source>
        <dbReference type="ARBA" id="ARBA00022989"/>
    </source>
</evidence>
<dbReference type="InterPro" id="IPR017871">
    <property type="entry name" value="ABC_transporter-like_CS"/>
</dbReference>
<dbReference type="InterPro" id="IPR015854">
    <property type="entry name" value="ABC_transpr_LolD-like"/>
</dbReference>
<keyword evidence="6" id="KW-0046">Antibiotic resistance</keyword>
<gene>
    <name evidence="9" type="ORF">FuraDRAFT_0561</name>
</gene>
<proteinExistence type="inferred from homology"/>
<dbReference type="SUPFAM" id="SSF52540">
    <property type="entry name" value="P-loop containing nucleoside triphosphate hydrolases"/>
    <property type="match status" value="1"/>
</dbReference>
<name>B9Z0D9_9NEIS</name>
<reference evidence="9 10" key="1">
    <citation type="submission" date="2009-02" db="EMBL/GenBank/DDBJ databases">
        <title>Sequencing of the draft genome and assembly of Lutiella nitroferrum 2002.</title>
        <authorList>
            <consortium name="US DOE Joint Genome Institute (JGI-PGF)"/>
            <person name="Lucas S."/>
            <person name="Copeland A."/>
            <person name="Lapidus A."/>
            <person name="Glavina del Rio T."/>
            <person name="Tice H."/>
            <person name="Bruce D."/>
            <person name="Goodwin L."/>
            <person name="Pitluck S."/>
            <person name="Larimer F."/>
            <person name="Land M.L."/>
            <person name="Hauser L."/>
            <person name="Coates J.D."/>
        </authorList>
    </citation>
    <scope>NUCLEOTIDE SEQUENCE [LARGE SCALE GENOMIC DNA]</scope>
    <source>
        <strain evidence="9 10">2002</strain>
    </source>
</reference>
<dbReference type="Pfam" id="PF00005">
    <property type="entry name" value="ABC_tran"/>
    <property type="match status" value="1"/>
</dbReference>
<dbReference type="GO" id="GO:0098796">
    <property type="term" value="C:membrane protein complex"/>
    <property type="evidence" value="ECO:0007669"/>
    <property type="project" value="UniProtKB-ARBA"/>
</dbReference>
<dbReference type="GO" id="GO:0005886">
    <property type="term" value="C:plasma membrane"/>
    <property type="evidence" value="ECO:0007669"/>
    <property type="project" value="TreeGrafter"/>
</dbReference>
<dbReference type="Proteomes" id="UP000003165">
    <property type="component" value="Unassembled WGS sequence"/>
</dbReference>
<keyword evidence="1" id="KW-0813">Transport</keyword>
<comment type="similarity">
    <text evidence="7">Belongs to the ABC transporter superfamily. Macrolide exporter (TC 3.A.1.122) family.</text>
</comment>
<dbReference type="InterPro" id="IPR003439">
    <property type="entry name" value="ABC_transporter-like_ATP-bd"/>
</dbReference>
<evidence type="ECO:0000313" key="9">
    <source>
        <dbReference type="EMBL" id="EEG09545.1"/>
    </source>
</evidence>
<evidence type="ECO:0000256" key="3">
    <source>
        <dbReference type="ARBA" id="ARBA00022741"/>
    </source>
</evidence>
<evidence type="ECO:0000256" key="1">
    <source>
        <dbReference type="ARBA" id="ARBA00022448"/>
    </source>
</evidence>
<dbReference type="PANTHER" id="PTHR24220:SF86">
    <property type="entry name" value="ABC TRANSPORTER ABCH.1"/>
    <property type="match status" value="1"/>
</dbReference>
<evidence type="ECO:0000259" key="8">
    <source>
        <dbReference type="PROSITE" id="PS50893"/>
    </source>
</evidence>
<accession>B9Z0D9</accession>
<comment type="caution">
    <text evidence="9">The sequence shown here is derived from an EMBL/GenBank/DDBJ whole genome shotgun (WGS) entry which is preliminary data.</text>
</comment>
<dbReference type="PROSITE" id="PS50893">
    <property type="entry name" value="ABC_TRANSPORTER_2"/>
    <property type="match status" value="1"/>
</dbReference>
<dbReference type="InterPro" id="IPR017911">
    <property type="entry name" value="MacB-like_ATP-bd"/>
</dbReference>
<keyword evidence="5" id="KW-0812">Transmembrane</keyword>
<dbReference type="RefSeq" id="WP_008952581.1">
    <property type="nucleotide sequence ID" value="NZ_ACIS01000002.1"/>
</dbReference>
<dbReference type="FunFam" id="3.40.50.300:FF:000032">
    <property type="entry name" value="Export ABC transporter ATP-binding protein"/>
    <property type="match status" value="1"/>
</dbReference>
<evidence type="ECO:0000256" key="6">
    <source>
        <dbReference type="ARBA" id="ARBA00023251"/>
    </source>
</evidence>
<dbReference type="GO" id="GO:0016887">
    <property type="term" value="F:ATP hydrolysis activity"/>
    <property type="evidence" value="ECO:0007669"/>
    <property type="project" value="InterPro"/>
</dbReference>
<keyword evidence="3" id="KW-0547">Nucleotide-binding</keyword>
<organism evidence="9 10">
    <name type="scientific">Pseudogulbenkiania ferrooxidans 2002</name>
    <dbReference type="NCBI Taxonomy" id="279714"/>
    <lineage>
        <taxon>Bacteria</taxon>
        <taxon>Pseudomonadati</taxon>
        <taxon>Pseudomonadota</taxon>
        <taxon>Betaproteobacteria</taxon>
        <taxon>Neisseriales</taxon>
        <taxon>Chromobacteriaceae</taxon>
        <taxon>Pseudogulbenkiania</taxon>
    </lineage>
</organism>
<keyword evidence="4" id="KW-0067">ATP-binding</keyword>
<feature type="domain" description="ABC transporter" evidence="8">
    <location>
        <begin position="5"/>
        <end position="238"/>
    </location>
</feature>
<evidence type="ECO:0000313" key="10">
    <source>
        <dbReference type="Proteomes" id="UP000003165"/>
    </source>
</evidence>
<keyword evidence="10" id="KW-1185">Reference proteome</keyword>
<dbReference type="eggNOG" id="COG1136">
    <property type="taxonomic scope" value="Bacteria"/>
</dbReference>